<proteinExistence type="predicted"/>
<gene>
    <name evidence="2" type="ORF">LV75_000592</name>
</gene>
<sequence length="110" mass="11744">MAARVRAAGNCFLAGKRTGASFPRGAAKVAAVIIGRTGHSGPRRELCPRGQNSRRTTGLAQSRRTGVRRTRTPKTMPSRTIAAPRPRCSQLSALLIGMKFAAPSWSMSIP</sequence>
<name>A0ABT1I663_9PSEU</name>
<evidence type="ECO:0000256" key="1">
    <source>
        <dbReference type="SAM" id="MobiDB-lite"/>
    </source>
</evidence>
<feature type="region of interest" description="Disordered" evidence="1">
    <location>
        <begin position="38"/>
        <end position="84"/>
    </location>
</feature>
<evidence type="ECO:0000313" key="3">
    <source>
        <dbReference type="Proteomes" id="UP001205185"/>
    </source>
</evidence>
<organism evidence="2 3">
    <name type="scientific">Actinokineospora diospyrosa</name>
    <dbReference type="NCBI Taxonomy" id="103728"/>
    <lineage>
        <taxon>Bacteria</taxon>
        <taxon>Bacillati</taxon>
        <taxon>Actinomycetota</taxon>
        <taxon>Actinomycetes</taxon>
        <taxon>Pseudonocardiales</taxon>
        <taxon>Pseudonocardiaceae</taxon>
        <taxon>Actinokineospora</taxon>
    </lineage>
</organism>
<dbReference type="EMBL" id="JAMTCO010000002">
    <property type="protein sequence ID" value="MCP2268106.1"/>
    <property type="molecule type" value="Genomic_DNA"/>
</dbReference>
<keyword evidence="3" id="KW-1185">Reference proteome</keyword>
<protein>
    <submittedName>
        <fullName evidence="2">Uncharacterized protein</fullName>
    </submittedName>
</protein>
<feature type="compositionally biased region" description="Polar residues" evidence="1">
    <location>
        <begin position="50"/>
        <end position="64"/>
    </location>
</feature>
<evidence type="ECO:0000313" key="2">
    <source>
        <dbReference type="EMBL" id="MCP2268106.1"/>
    </source>
</evidence>
<accession>A0ABT1I663</accession>
<dbReference type="Proteomes" id="UP001205185">
    <property type="component" value="Unassembled WGS sequence"/>
</dbReference>
<comment type="caution">
    <text evidence="2">The sequence shown here is derived from an EMBL/GenBank/DDBJ whole genome shotgun (WGS) entry which is preliminary data.</text>
</comment>
<reference evidence="2 3" key="1">
    <citation type="submission" date="2022-06" db="EMBL/GenBank/DDBJ databases">
        <title>Genomic Encyclopedia of Archaeal and Bacterial Type Strains, Phase II (KMG-II): from individual species to whole genera.</title>
        <authorList>
            <person name="Goeker M."/>
        </authorList>
    </citation>
    <scope>NUCLEOTIDE SEQUENCE [LARGE SCALE GENOMIC DNA]</scope>
    <source>
        <strain evidence="2 3">DSM 44255</strain>
    </source>
</reference>